<accession>A0A2J8KEE8</accession>
<evidence type="ECO:0000313" key="3">
    <source>
        <dbReference type="EMBL" id="PNI33400.1"/>
    </source>
</evidence>
<keyword evidence="1" id="KW-0472">Membrane</keyword>
<dbReference type="EMBL" id="NBAG03000374">
    <property type="protein sequence ID" value="PNI33400.1"/>
    <property type="molecule type" value="Genomic_DNA"/>
</dbReference>
<evidence type="ECO:0000256" key="2">
    <source>
        <dbReference type="SAM" id="SignalP"/>
    </source>
</evidence>
<name>A0A2J8KEE8_PANTR</name>
<feature type="transmembrane region" description="Helical" evidence="1">
    <location>
        <begin position="47"/>
        <end position="69"/>
    </location>
</feature>
<comment type="caution">
    <text evidence="3">The sequence shown here is derived from an EMBL/GenBank/DDBJ whole genome shotgun (WGS) entry which is preliminary data.</text>
</comment>
<keyword evidence="1" id="KW-1133">Transmembrane helix</keyword>
<protein>
    <submittedName>
        <fullName evidence="3">PTPRE isoform 9</fullName>
    </submittedName>
</protein>
<feature type="chain" id="PRO_5014468928" evidence="2">
    <location>
        <begin position="20"/>
        <end position="149"/>
    </location>
</feature>
<dbReference type="Proteomes" id="UP000236370">
    <property type="component" value="Unassembled WGS sequence"/>
</dbReference>
<reference evidence="3 4" key="1">
    <citation type="submission" date="2017-12" db="EMBL/GenBank/DDBJ databases">
        <title>High-resolution comparative analysis of great ape genomes.</title>
        <authorList>
            <person name="Pollen A."/>
            <person name="Hastie A."/>
            <person name="Hormozdiari F."/>
            <person name="Dougherty M."/>
            <person name="Liu R."/>
            <person name="Chaisson M."/>
            <person name="Hoppe E."/>
            <person name="Hill C."/>
            <person name="Pang A."/>
            <person name="Hillier L."/>
            <person name="Baker C."/>
            <person name="Armstrong J."/>
            <person name="Shendure J."/>
            <person name="Paten B."/>
            <person name="Wilson R."/>
            <person name="Chao H."/>
            <person name="Schneider V."/>
            <person name="Ventura M."/>
            <person name="Kronenberg Z."/>
            <person name="Murali S."/>
            <person name="Gordon D."/>
            <person name="Cantsilieris S."/>
            <person name="Munson K."/>
            <person name="Nelson B."/>
            <person name="Raja A."/>
            <person name="Underwood J."/>
            <person name="Diekhans M."/>
            <person name="Fiddes I."/>
            <person name="Haussler D."/>
            <person name="Eichler E."/>
        </authorList>
    </citation>
    <scope>NUCLEOTIDE SEQUENCE [LARGE SCALE GENOMIC DNA]</scope>
    <source>
        <strain evidence="3">Yerkes chimp pedigree #C0471</strain>
    </source>
</reference>
<feature type="signal peptide" evidence="2">
    <location>
        <begin position="1"/>
        <end position="19"/>
    </location>
</feature>
<gene>
    <name evidence="3" type="ORF">CK820_G0039479</name>
</gene>
<keyword evidence="1" id="KW-0812">Transmembrane</keyword>
<sequence>MEPLCPLLLVGFSLPLARALRGNETTADSNETTTTSGPPDPGASQPLLAWLLLPLLLLLLVLLLAAYFFRFRKQRKAVVSASDKKMPNGILEEQAKGDAAQQVTLRAQEVFSHPRGAPGGGDPYQIRRRLQAVSGGVQLIAIWTHTRNF</sequence>
<evidence type="ECO:0000256" key="1">
    <source>
        <dbReference type="SAM" id="Phobius"/>
    </source>
</evidence>
<evidence type="ECO:0000313" key="4">
    <source>
        <dbReference type="Proteomes" id="UP000236370"/>
    </source>
</evidence>
<organism evidence="3 4">
    <name type="scientific">Pan troglodytes</name>
    <name type="common">Chimpanzee</name>
    <dbReference type="NCBI Taxonomy" id="9598"/>
    <lineage>
        <taxon>Eukaryota</taxon>
        <taxon>Metazoa</taxon>
        <taxon>Chordata</taxon>
        <taxon>Craniata</taxon>
        <taxon>Vertebrata</taxon>
        <taxon>Euteleostomi</taxon>
        <taxon>Mammalia</taxon>
        <taxon>Eutheria</taxon>
        <taxon>Euarchontoglires</taxon>
        <taxon>Primates</taxon>
        <taxon>Haplorrhini</taxon>
        <taxon>Catarrhini</taxon>
        <taxon>Hominidae</taxon>
        <taxon>Pan</taxon>
    </lineage>
</organism>
<proteinExistence type="predicted"/>
<keyword evidence="2" id="KW-0732">Signal</keyword>
<dbReference type="AlphaFoldDB" id="A0A2J8KEE8"/>